<reference evidence="3 4" key="1">
    <citation type="submission" date="2022-10" db="EMBL/GenBank/DDBJ databases">
        <title>Comparative genomic analysis of Cohnella hashimotonis sp. nov., isolated from the International Space Station.</title>
        <authorList>
            <person name="Simpson A."/>
            <person name="Venkateswaran K."/>
        </authorList>
    </citation>
    <scope>NUCLEOTIDE SEQUENCE [LARGE SCALE GENOMIC DNA]</scope>
    <source>
        <strain evidence="3 4">DSM 18997</strain>
    </source>
</reference>
<feature type="chain" id="PRO_5040802849" evidence="2">
    <location>
        <begin position="23"/>
        <end position="561"/>
    </location>
</feature>
<proteinExistence type="predicted"/>
<evidence type="ECO:0000313" key="4">
    <source>
        <dbReference type="Proteomes" id="UP001153387"/>
    </source>
</evidence>
<feature type="region of interest" description="Disordered" evidence="1">
    <location>
        <begin position="28"/>
        <end position="58"/>
    </location>
</feature>
<dbReference type="PROSITE" id="PS51257">
    <property type="entry name" value="PROKAR_LIPOPROTEIN"/>
    <property type="match status" value="1"/>
</dbReference>
<gene>
    <name evidence="3" type="ORF">OMP38_17145</name>
</gene>
<sequence>MNRKQKSLQLTLVSATLLAVLATGCSSNGNSNSSGTATSPAPAGTATGTGTAQASPSAADANYPASMTYWVQMNGNAGAIMKTYNEMAAYQEIEKKTGTKVEFQHPPTGQEKDQFNIMLASGNLPDVVEYNFGSTVGLSASQSPDALIKGKQLLRLNELIDQYAPNLSEVLKEHPEFKKMITTDEGNIYVMPFLLGDELLSVVNGPIFRQDWLDKLNLKVPTTIPEWEAVLTAFRDKDPNGNGKQDEIPFFMNLNSDYDLNHLFVGAWGITTDFYNDNGKVKYGPIQPEYKEFLATLARWYKNGLIDKDYASITDAKLKDNKILNNEVGAYSGFAGSGLGRYLTLQKETNPSFSLVGAPYPKLTEGGANPLGQYTNPFTGYGAAISAHAKNPEQIVKWLDYKYGEEGHMLINFGIEGVSYKMENGYPKYTDEIMNNPDKLPMSQAMAKYFQSGWNGPFVQDKRVIEQYYTIPAQREAQKTWFQADHSKQMPSISLNADESSKTASIMNDVKTYRDEMFNKFVMGAEPIENFDKYVKTLEGMEIEEAIKARQAALDRYLSRK</sequence>
<comment type="caution">
    <text evidence="3">The sequence shown here is derived from an EMBL/GenBank/DDBJ whole genome shotgun (WGS) entry which is preliminary data.</text>
</comment>
<dbReference type="RefSeq" id="WP_277566206.1">
    <property type="nucleotide sequence ID" value="NZ_JAPDHZ010000003.1"/>
</dbReference>
<dbReference type="Pfam" id="PF01547">
    <property type="entry name" value="SBP_bac_1"/>
    <property type="match status" value="1"/>
</dbReference>
<evidence type="ECO:0000256" key="1">
    <source>
        <dbReference type="SAM" id="MobiDB-lite"/>
    </source>
</evidence>
<dbReference type="AlphaFoldDB" id="A0A9X4KIE3"/>
<name>A0A9X4KIE3_9BACL</name>
<feature type="signal peptide" evidence="2">
    <location>
        <begin position="1"/>
        <end position="22"/>
    </location>
</feature>
<evidence type="ECO:0000313" key="3">
    <source>
        <dbReference type="EMBL" id="MDG0792406.1"/>
    </source>
</evidence>
<dbReference type="SUPFAM" id="SSF53850">
    <property type="entry name" value="Periplasmic binding protein-like II"/>
    <property type="match status" value="1"/>
</dbReference>
<organism evidence="3 4">
    <name type="scientific">Cohnella ginsengisoli</name>
    <dbReference type="NCBI Taxonomy" id="425004"/>
    <lineage>
        <taxon>Bacteria</taxon>
        <taxon>Bacillati</taxon>
        <taxon>Bacillota</taxon>
        <taxon>Bacilli</taxon>
        <taxon>Bacillales</taxon>
        <taxon>Paenibacillaceae</taxon>
        <taxon>Cohnella</taxon>
    </lineage>
</organism>
<dbReference type="Gene3D" id="3.40.190.10">
    <property type="entry name" value="Periplasmic binding protein-like II"/>
    <property type="match status" value="2"/>
</dbReference>
<accession>A0A9X4KIE3</accession>
<keyword evidence="4" id="KW-1185">Reference proteome</keyword>
<dbReference type="EMBL" id="JAPDHZ010000003">
    <property type="protein sequence ID" value="MDG0792406.1"/>
    <property type="molecule type" value="Genomic_DNA"/>
</dbReference>
<evidence type="ECO:0000256" key="2">
    <source>
        <dbReference type="SAM" id="SignalP"/>
    </source>
</evidence>
<dbReference type="Proteomes" id="UP001153387">
    <property type="component" value="Unassembled WGS sequence"/>
</dbReference>
<dbReference type="InterPro" id="IPR006059">
    <property type="entry name" value="SBP"/>
</dbReference>
<protein>
    <submittedName>
        <fullName evidence="3">Extracellular solute-binding protein</fullName>
    </submittedName>
</protein>
<keyword evidence="2" id="KW-0732">Signal</keyword>